<gene>
    <name evidence="1" type="ORF">B0H64DRAFT_419411</name>
</gene>
<reference evidence="1" key="2">
    <citation type="submission" date="2023-06" db="EMBL/GenBank/DDBJ databases">
        <authorList>
            <consortium name="Lawrence Berkeley National Laboratory"/>
            <person name="Haridas S."/>
            <person name="Hensen N."/>
            <person name="Bonometti L."/>
            <person name="Westerberg I."/>
            <person name="Brannstrom I.O."/>
            <person name="Guillou S."/>
            <person name="Cros-Aarteil S."/>
            <person name="Calhoun S."/>
            <person name="Kuo A."/>
            <person name="Mondo S."/>
            <person name="Pangilinan J."/>
            <person name="Riley R."/>
            <person name="Labutti K."/>
            <person name="Andreopoulos B."/>
            <person name="Lipzen A."/>
            <person name="Chen C."/>
            <person name="Yanf M."/>
            <person name="Daum C."/>
            <person name="Ng V."/>
            <person name="Clum A."/>
            <person name="Steindorff A."/>
            <person name="Ohm R."/>
            <person name="Martin F."/>
            <person name="Silar P."/>
            <person name="Natvig D."/>
            <person name="Lalanne C."/>
            <person name="Gautier V."/>
            <person name="Ament-Velasquez S.L."/>
            <person name="Kruys A."/>
            <person name="Hutchinson M.I."/>
            <person name="Powell A.J."/>
            <person name="Barry K."/>
            <person name="Miller A.N."/>
            <person name="Grigoriev I.V."/>
            <person name="Debuchy R."/>
            <person name="Gladieux P."/>
            <person name="Thoren M.H."/>
            <person name="Johannesson H."/>
        </authorList>
    </citation>
    <scope>NUCLEOTIDE SEQUENCE</scope>
    <source>
        <strain evidence="1">CBS 168.71</strain>
    </source>
</reference>
<dbReference type="PANTHER" id="PTHR12265">
    <property type="entry name" value="TRANSMEMBRANE PROTEIN 53"/>
    <property type="match status" value="1"/>
</dbReference>
<dbReference type="InterPro" id="IPR008547">
    <property type="entry name" value="DUF829_TMEM53"/>
</dbReference>
<evidence type="ECO:0008006" key="3">
    <source>
        <dbReference type="Google" id="ProtNLM"/>
    </source>
</evidence>
<dbReference type="RefSeq" id="XP_062657265.1">
    <property type="nucleotide sequence ID" value="XM_062805379.1"/>
</dbReference>
<sequence length="474" mass="51251">MTKLSESVYIYRPETPTPASSPTDATSPPQKRVPKLIILATWMGARDLHIAKYLVQYQALYPTAPILLLRSEPRHFLRPGGNPRDFAPAAPFVRNIFPNLGVPGRDDTDETKPTNPEPELLLHAWSNGGAASLLHLRTALAVSAPGTAPAGGGSPATLPRYTLVLDSSPGRFRYGAGYLAFSAGLPRGWAARWLAAPFLHALCLSYWVRHTLLGRGRTGPMAALARALNDAGARRAEVRRTYVYGPADRLVHWRDVEDHAEEAVRGGFAAVRRERFEAGEHVAHLRVDAGRYWRVVRETWEGMEIHYKWYMACSTLPYHGGFRTWPAPLSVPVPANRHSAPGIPPAPAAGFLLGPAPARAGDLERLESVVHTAVVTLVSLQLGGACVALLVVRLLAAELLAELFPCEGLGAVRACPLEHDESAHGLPRGSTANEASGLWYESVWVGVGGVCARGPWLSLAAQIRASPIRDGVAQ</sequence>
<dbReference type="PANTHER" id="PTHR12265:SF40">
    <property type="entry name" value="DUF829-DOMAIN-CONTAINING PROTEIN"/>
    <property type="match status" value="1"/>
</dbReference>
<evidence type="ECO:0000313" key="2">
    <source>
        <dbReference type="Proteomes" id="UP001278766"/>
    </source>
</evidence>
<keyword evidence="2" id="KW-1185">Reference proteome</keyword>
<dbReference type="GeneID" id="87842327"/>
<accession>A0AAE0HDS6</accession>
<dbReference type="AlphaFoldDB" id="A0AAE0HDS6"/>
<dbReference type="Pfam" id="PF05705">
    <property type="entry name" value="DUF829"/>
    <property type="match status" value="1"/>
</dbReference>
<dbReference type="EMBL" id="JAUEPN010000006">
    <property type="protein sequence ID" value="KAK3293751.1"/>
    <property type="molecule type" value="Genomic_DNA"/>
</dbReference>
<organism evidence="1 2">
    <name type="scientific">Chaetomium fimeti</name>
    <dbReference type="NCBI Taxonomy" id="1854472"/>
    <lineage>
        <taxon>Eukaryota</taxon>
        <taxon>Fungi</taxon>
        <taxon>Dikarya</taxon>
        <taxon>Ascomycota</taxon>
        <taxon>Pezizomycotina</taxon>
        <taxon>Sordariomycetes</taxon>
        <taxon>Sordariomycetidae</taxon>
        <taxon>Sordariales</taxon>
        <taxon>Chaetomiaceae</taxon>
        <taxon>Chaetomium</taxon>
    </lineage>
</organism>
<name>A0AAE0HDS6_9PEZI</name>
<dbReference type="Proteomes" id="UP001278766">
    <property type="component" value="Unassembled WGS sequence"/>
</dbReference>
<protein>
    <recommendedName>
        <fullName evidence="3">Transmembrane protein 53</fullName>
    </recommendedName>
</protein>
<reference evidence="1" key="1">
    <citation type="journal article" date="2023" name="Mol. Phylogenet. Evol.">
        <title>Genome-scale phylogeny and comparative genomics of the fungal order Sordariales.</title>
        <authorList>
            <person name="Hensen N."/>
            <person name="Bonometti L."/>
            <person name="Westerberg I."/>
            <person name="Brannstrom I.O."/>
            <person name="Guillou S."/>
            <person name="Cros-Aarteil S."/>
            <person name="Calhoun S."/>
            <person name="Haridas S."/>
            <person name="Kuo A."/>
            <person name="Mondo S."/>
            <person name="Pangilinan J."/>
            <person name="Riley R."/>
            <person name="LaButti K."/>
            <person name="Andreopoulos B."/>
            <person name="Lipzen A."/>
            <person name="Chen C."/>
            <person name="Yan M."/>
            <person name="Daum C."/>
            <person name="Ng V."/>
            <person name="Clum A."/>
            <person name="Steindorff A."/>
            <person name="Ohm R.A."/>
            <person name="Martin F."/>
            <person name="Silar P."/>
            <person name="Natvig D.O."/>
            <person name="Lalanne C."/>
            <person name="Gautier V."/>
            <person name="Ament-Velasquez S.L."/>
            <person name="Kruys A."/>
            <person name="Hutchinson M.I."/>
            <person name="Powell A.J."/>
            <person name="Barry K."/>
            <person name="Miller A.N."/>
            <person name="Grigoriev I.V."/>
            <person name="Debuchy R."/>
            <person name="Gladieux P."/>
            <person name="Hiltunen Thoren M."/>
            <person name="Johannesson H."/>
        </authorList>
    </citation>
    <scope>NUCLEOTIDE SEQUENCE</scope>
    <source>
        <strain evidence="1">CBS 168.71</strain>
    </source>
</reference>
<evidence type="ECO:0000313" key="1">
    <source>
        <dbReference type="EMBL" id="KAK3293751.1"/>
    </source>
</evidence>
<comment type="caution">
    <text evidence="1">The sequence shown here is derived from an EMBL/GenBank/DDBJ whole genome shotgun (WGS) entry which is preliminary data.</text>
</comment>
<proteinExistence type="predicted"/>